<dbReference type="GO" id="GO:0005737">
    <property type="term" value="C:cytoplasm"/>
    <property type="evidence" value="ECO:0007669"/>
    <property type="project" value="InterPro"/>
</dbReference>
<accession>A0A6J1LAK3</accession>
<sequence>MLGNLKKKLSNAIQEGILISESLQEQYRQRVGGSTSTSSRTSETINPKTSDLNSSFLSLNESVFSSRSGVHLSDGVATQLNVAAGCNLLSKYEDSWQQIHIANEQNAESAAAVAFQITAVLQSANEKRKTINELNSCLSALPALVVKLQDCTEVIGSLEQLGWELEQELEKLENLCEECELQEFVLEQQFQLSKHKQKKLNELEQYRQQIAQQYQQKIQTREEQLRQLQKERQAVFDNEFRGDLEEYKQSGQLPKIKPKTTKLSLEEVVLEENDFETTDALEQFLNG</sequence>
<keyword evidence="2" id="KW-0175">Coiled coil</keyword>
<name>A0A6J1LAK3_DROHY</name>
<evidence type="ECO:0000313" key="4">
    <source>
        <dbReference type="Proteomes" id="UP000504633"/>
    </source>
</evidence>
<dbReference type="PANTHER" id="PTHR16294:SF6">
    <property type="entry name" value="DYNAMIN N-TERMINAL DOMAIN-CONTAINING PROTEIN"/>
    <property type="match status" value="1"/>
</dbReference>
<feature type="region of interest" description="Disordered" evidence="3">
    <location>
        <begin position="29"/>
        <end position="48"/>
    </location>
</feature>
<dbReference type="OrthoDB" id="2445127at2759"/>
<dbReference type="CTD" id="40052"/>
<feature type="coiled-coil region" evidence="2">
    <location>
        <begin position="155"/>
        <end position="238"/>
    </location>
</feature>
<evidence type="ECO:0000256" key="2">
    <source>
        <dbReference type="SAM" id="Coils"/>
    </source>
</evidence>
<dbReference type="KEGG" id="dhe:111592342"/>
<dbReference type="PANTHER" id="PTHR16294">
    <property type="entry name" value="DYSTROBREVIN BINDING PROTEIN 1 DYSBINDIN"/>
    <property type="match status" value="1"/>
</dbReference>
<comment type="similarity">
    <text evidence="1">Belongs to the dysbindin family.</text>
</comment>
<feature type="compositionally biased region" description="Low complexity" evidence="3">
    <location>
        <begin position="34"/>
        <end position="44"/>
    </location>
</feature>
<reference evidence="5" key="1">
    <citation type="submission" date="2025-08" db="UniProtKB">
        <authorList>
            <consortium name="RefSeq"/>
        </authorList>
    </citation>
    <scope>IDENTIFICATION</scope>
    <source>
        <strain evidence="5">15085-1641.00</strain>
        <tissue evidence="5">Whole body</tissue>
    </source>
</reference>
<organism evidence="4 5">
    <name type="scientific">Drosophila hydei</name>
    <name type="common">Fruit fly</name>
    <dbReference type="NCBI Taxonomy" id="7224"/>
    <lineage>
        <taxon>Eukaryota</taxon>
        <taxon>Metazoa</taxon>
        <taxon>Ecdysozoa</taxon>
        <taxon>Arthropoda</taxon>
        <taxon>Hexapoda</taxon>
        <taxon>Insecta</taxon>
        <taxon>Pterygota</taxon>
        <taxon>Neoptera</taxon>
        <taxon>Endopterygota</taxon>
        <taxon>Diptera</taxon>
        <taxon>Brachycera</taxon>
        <taxon>Muscomorpha</taxon>
        <taxon>Ephydroidea</taxon>
        <taxon>Drosophilidae</taxon>
        <taxon>Drosophila</taxon>
    </lineage>
</organism>
<dbReference type="OMA" id="KSWFLLH"/>
<dbReference type="Proteomes" id="UP000504633">
    <property type="component" value="Unplaced"/>
</dbReference>
<protein>
    <submittedName>
        <fullName evidence="5">Dysbindin protein homolog</fullName>
    </submittedName>
</protein>
<gene>
    <name evidence="5" type="primary">LOC111592342</name>
</gene>
<proteinExistence type="inferred from homology"/>
<evidence type="ECO:0000256" key="3">
    <source>
        <dbReference type="SAM" id="MobiDB-lite"/>
    </source>
</evidence>
<keyword evidence="4" id="KW-1185">Reference proteome</keyword>
<dbReference type="GeneID" id="111592342"/>
<evidence type="ECO:0000256" key="1">
    <source>
        <dbReference type="ARBA" id="ARBA00008686"/>
    </source>
</evidence>
<evidence type="ECO:0000313" key="5">
    <source>
        <dbReference type="RefSeq" id="XP_023160239.2"/>
    </source>
</evidence>
<dbReference type="InterPro" id="IPR007531">
    <property type="entry name" value="Dysbindin"/>
</dbReference>
<dbReference type="AlphaFoldDB" id="A0A6J1LAK3"/>
<dbReference type="RefSeq" id="XP_023160239.2">
    <property type="nucleotide sequence ID" value="XM_023304471.2"/>
</dbReference>